<reference evidence="2" key="2">
    <citation type="submission" date="2015-05" db="EMBL/GenBank/DDBJ databases">
        <title>Complete genome sequence of Corynebacterium mustelae DSM 45274, isolated from various tissues of a male ferret with lethal sepsis.</title>
        <authorList>
            <person name="Ruckert C."/>
            <person name="Albersmeier A."/>
            <person name="Winkler A."/>
            <person name="Tauch A."/>
        </authorList>
    </citation>
    <scope>NUCLEOTIDE SEQUENCE [LARGE SCALE GENOMIC DNA]</scope>
    <source>
        <strain evidence="2">DSM 45274</strain>
    </source>
</reference>
<evidence type="ECO:0000313" key="1">
    <source>
        <dbReference type="EMBL" id="AKK05061.1"/>
    </source>
</evidence>
<dbReference type="PIRSF" id="PIRSF017349">
    <property type="entry name" value="UCP017349"/>
    <property type="match status" value="1"/>
</dbReference>
<dbReference type="STRING" id="571915.CMUST_03585"/>
<dbReference type="OrthoDB" id="3826919at2"/>
<accession>A0A0G3GV51</accession>
<organism evidence="1 2">
    <name type="scientific">Corynebacterium mustelae</name>
    <dbReference type="NCBI Taxonomy" id="571915"/>
    <lineage>
        <taxon>Bacteria</taxon>
        <taxon>Bacillati</taxon>
        <taxon>Actinomycetota</taxon>
        <taxon>Actinomycetes</taxon>
        <taxon>Mycobacteriales</taxon>
        <taxon>Corynebacteriaceae</taxon>
        <taxon>Corynebacterium</taxon>
    </lineage>
</organism>
<dbReference type="InterPro" id="IPR014487">
    <property type="entry name" value="DUF3151"/>
</dbReference>
<reference evidence="1 2" key="1">
    <citation type="journal article" date="2015" name="Genome Announc.">
        <title>Complete Genome Sequence of the Type Strain Corynebacterium mustelae DSM 45274, Isolated from Various Tissues of a Male Ferret with Lethal Sepsis.</title>
        <authorList>
            <person name="Ruckert C."/>
            <person name="Eimer J."/>
            <person name="Winkler A."/>
            <person name="Tauch A."/>
        </authorList>
    </citation>
    <scope>NUCLEOTIDE SEQUENCE [LARGE SCALE GENOMIC DNA]</scope>
    <source>
        <strain evidence="1 2">DSM 45274</strain>
    </source>
</reference>
<dbReference type="RefSeq" id="WP_047261352.1">
    <property type="nucleotide sequence ID" value="NZ_CP011542.1"/>
</dbReference>
<gene>
    <name evidence="1" type="ORF">CMUST_03585</name>
</gene>
<dbReference type="Pfam" id="PF11349">
    <property type="entry name" value="DUF3151"/>
    <property type="match status" value="1"/>
</dbReference>
<dbReference type="EMBL" id="CP011542">
    <property type="protein sequence ID" value="AKK05061.1"/>
    <property type="molecule type" value="Genomic_DNA"/>
</dbReference>
<dbReference type="AlphaFoldDB" id="A0A0G3GV51"/>
<sequence length="136" mass="14791">MNFLAPPPILLPPDELIQPVTEESVLSNPASPLGWATLAEQAFAQLDDATDSTDPAAVVAYAFARTGYHRSLDRLRANGWKGHGPVPFDHVPNQGVLRSIAILAKLSALINDTQEYERCRTMLIDADPSCVERLLG</sequence>
<protein>
    <submittedName>
        <fullName evidence="1">Putative DUF3151 family protein</fullName>
    </submittedName>
</protein>
<dbReference type="PATRIC" id="fig|571915.4.peg.763"/>
<name>A0A0G3GV51_9CORY</name>
<keyword evidence="2" id="KW-1185">Reference proteome</keyword>
<proteinExistence type="predicted"/>
<dbReference type="KEGG" id="cmv:CMUST_03585"/>
<dbReference type="Proteomes" id="UP000035199">
    <property type="component" value="Chromosome"/>
</dbReference>
<evidence type="ECO:0000313" key="2">
    <source>
        <dbReference type="Proteomes" id="UP000035199"/>
    </source>
</evidence>